<feature type="compositionally biased region" description="Low complexity" evidence="3">
    <location>
        <begin position="57"/>
        <end position="81"/>
    </location>
</feature>
<proteinExistence type="predicted"/>
<feature type="domain" description="NodB homology" evidence="5">
    <location>
        <begin position="161"/>
        <end position="391"/>
    </location>
</feature>
<keyword evidence="7" id="KW-1185">Reference proteome</keyword>
<protein>
    <submittedName>
        <fullName evidence="6">Polysaccharide deacetylase family protein</fullName>
    </submittedName>
</protein>
<dbReference type="PROSITE" id="PS51677">
    <property type="entry name" value="NODB"/>
    <property type="match status" value="1"/>
</dbReference>
<feature type="compositionally biased region" description="Low complexity" evidence="3">
    <location>
        <begin position="362"/>
        <end position="372"/>
    </location>
</feature>
<evidence type="ECO:0000313" key="6">
    <source>
        <dbReference type="EMBL" id="MED5019863.1"/>
    </source>
</evidence>
<evidence type="ECO:0000256" key="3">
    <source>
        <dbReference type="SAM" id="MobiDB-lite"/>
    </source>
</evidence>
<dbReference type="RefSeq" id="WP_328281058.1">
    <property type="nucleotide sequence ID" value="NZ_JARTLD010000057.1"/>
</dbReference>
<accession>A0ABU6Q0G4</accession>
<comment type="subcellular location">
    <subcellularLocation>
        <location evidence="1">Secreted</location>
    </subcellularLocation>
</comment>
<dbReference type="InterPro" id="IPR002509">
    <property type="entry name" value="NODB_dom"/>
</dbReference>
<feature type="region of interest" description="Disordered" evidence="3">
    <location>
        <begin position="357"/>
        <end position="391"/>
    </location>
</feature>
<feature type="region of interest" description="Disordered" evidence="3">
    <location>
        <begin position="43"/>
        <end position="89"/>
    </location>
</feature>
<dbReference type="InterPro" id="IPR051398">
    <property type="entry name" value="Polysacch_Deacetylase"/>
</dbReference>
<comment type="caution">
    <text evidence="6">The sequence shown here is derived from an EMBL/GenBank/DDBJ whole genome shotgun (WGS) entry which is preliminary data.</text>
</comment>
<evidence type="ECO:0000256" key="1">
    <source>
        <dbReference type="ARBA" id="ARBA00004613"/>
    </source>
</evidence>
<dbReference type="InterPro" id="IPR011330">
    <property type="entry name" value="Glyco_hydro/deAcase_b/a-brl"/>
</dbReference>
<evidence type="ECO:0000256" key="4">
    <source>
        <dbReference type="SAM" id="SignalP"/>
    </source>
</evidence>
<evidence type="ECO:0000259" key="5">
    <source>
        <dbReference type="PROSITE" id="PS51677"/>
    </source>
</evidence>
<reference evidence="6 7" key="1">
    <citation type="submission" date="2023-03" db="EMBL/GenBank/DDBJ databases">
        <title>Bacillus Genome Sequencing.</title>
        <authorList>
            <person name="Dunlap C."/>
        </authorList>
    </citation>
    <scope>NUCLEOTIDE SEQUENCE [LARGE SCALE GENOMIC DNA]</scope>
    <source>
        <strain evidence="6 7">NRS-52</strain>
    </source>
</reference>
<dbReference type="PANTHER" id="PTHR34216:SF3">
    <property type="entry name" value="POLY-BETA-1,6-N-ACETYL-D-GLUCOSAMINE N-DEACETYLASE"/>
    <property type="match status" value="1"/>
</dbReference>
<gene>
    <name evidence="6" type="ORF">P9847_21530</name>
</gene>
<sequence>MKRKWLMTTGSGVLLAAAVSGAWMMESAPNVYSSKQPAGVTKTISVQTVSHESKAPETAGAASQGAGTAAAAPQSEAGAPGKTMPLQDTSFQKEKPGQIYYQNKVITLMYHEVTPGQKDKQSLDTSKFEEQLKLMKASGFQWITMNQYVDFVRHAKPVPPNAVLMTFDDGYESFYDDVYPLLLKYHVPATSFLIVNTIDNPKHVGIPKLSWEQVQTMHQSGVDFYSHSFDSHVYAPLDAKGNRSKAILRGPIYIKAFGRKETTEEYVARVRRDLEQANSILKEKIGNTMNVIAFPYGAFSPALLRVCKDLNMPVSFTVLPGINRPGGLNGYRVNAGGEDNDPQALIAMMKNGTVSAEKKASSGKSGISHASSNKPEPPSDPKIMTPGLMMD</sequence>
<dbReference type="Proteomes" id="UP001343257">
    <property type="component" value="Unassembled WGS sequence"/>
</dbReference>
<name>A0ABU6Q0G4_9BACL</name>
<feature type="chain" id="PRO_5046708888" evidence="4">
    <location>
        <begin position="23"/>
        <end position="391"/>
    </location>
</feature>
<dbReference type="PANTHER" id="PTHR34216">
    <property type="match status" value="1"/>
</dbReference>
<dbReference type="Pfam" id="PF01522">
    <property type="entry name" value="Polysacc_deac_1"/>
    <property type="match status" value="1"/>
</dbReference>
<dbReference type="EMBL" id="JARTLD010000057">
    <property type="protein sequence ID" value="MED5019863.1"/>
    <property type="molecule type" value="Genomic_DNA"/>
</dbReference>
<organism evidence="6 7">
    <name type="scientific">Paenibacillus chibensis</name>
    <dbReference type="NCBI Taxonomy" id="59846"/>
    <lineage>
        <taxon>Bacteria</taxon>
        <taxon>Bacillati</taxon>
        <taxon>Bacillota</taxon>
        <taxon>Bacilli</taxon>
        <taxon>Bacillales</taxon>
        <taxon>Paenibacillaceae</taxon>
        <taxon>Paenibacillus</taxon>
    </lineage>
</organism>
<evidence type="ECO:0000256" key="2">
    <source>
        <dbReference type="ARBA" id="ARBA00022729"/>
    </source>
</evidence>
<keyword evidence="2 4" id="KW-0732">Signal</keyword>
<dbReference type="Gene3D" id="3.20.20.370">
    <property type="entry name" value="Glycoside hydrolase/deacetylase"/>
    <property type="match status" value="1"/>
</dbReference>
<feature type="signal peptide" evidence="4">
    <location>
        <begin position="1"/>
        <end position="22"/>
    </location>
</feature>
<evidence type="ECO:0000313" key="7">
    <source>
        <dbReference type="Proteomes" id="UP001343257"/>
    </source>
</evidence>
<dbReference type="SUPFAM" id="SSF88713">
    <property type="entry name" value="Glycoside hydrolase/deacetylase"/>
    <property type="match status" value="1"/>
</dbReference>